<name>A0A229SKQ3_9PSEU</name>
<dbReference type="PROSITE" id="PS51257">
    <property type="entry name" value="PROKAR_LIPOPROTEIN"/>
    <property type="match status" value="1"/>
</dbReference>
<dbReference type="OrthoDB" id="3632821at2"/>
<accession>A0A229SKQ3</accession>
<sequence length="162" mass="18175">MATRTDFYIGTGPNAQWCGSLMFACHPDNLLKVDDGRTALTSRSPAHFRKAVENLLTVWTIRPLGAAFLPQRGWPWAWATSHRNDWIITFRTGPDGGVHMTAGGGDRWHRLDPDNPRPPLRCGPPDFAAWLRNPTAPPAVPLPFYRPPTVPTIDLALRWPEF</sequence>
<reference evidence="2" key="1">
    <citation type="submission" date="2017-07" db="EMBL/GenBank/DDBJ databases">
        <title>Comparative genome mining reveals phylogenetic distribution patterns of secondary metabolites in Amycolatopsis.</title>
        <authorList>
            <person name="Adamek M."/>
            <person name="Alanjary M."/>
            <person name="Sales-Ortells H."/>
            <person name="Goodfellow M."/>
            <person name="Bull A.T."/>
            <person name="Kalinowski J."/>
            <person name="Ziemert N."/>
        </authorList>
    </citation>
    <scope>NUCLEOTIDE SEQUENCE [LARGE SCALE GENOMIC DNA]</scope>
    <source>
        <strain evidence="2">H5</strain>
    </source>
</reference>
<comment type="caution">
    <text evidence="1">The sequence shown here is derived from an EMBL/GenBank/DDBJ whole genome shotgun (WGS) entry which is preliminary data.</text>
</comment>
<dbReference type="Proteomes" id="UP000215199">
    <property type="component" value="Unassembled WGS sequence"/>
</dbReference>
<evidence type="ECO:0000313" key="1">
    <source>
        <dbReference type="EMBL" id="OXM59557.1"/>
    </source>
</evidence>
<protein>
    <submittedName>
        <fullName evidence="1">Uncharacterized protein</fullName>
    </submittedName>
</protein>
<dbReference type="AlphaFoldDB" id="A0A229SKQ3"/>
<organism evidence="1 2">
    <name type="scientific">Amycolatopsis vastitatis</name>
    <dbReference type="NCBI Taxonomy" id="1905142"/>
    <lineage>
        <taxon>Bacteria</taxon>
        <taxon>Bacillati</taxon>
        <taxon>Actinomycetota</taxon>
        <taxon>Actinomycetes</taxon>
        <taxon>Pseudonocardiales</taxon>
        <taxon>Pseudonocardiaceae</taxon>
        <taxon>Amycolatopsis</taxon>
    </lineage>
</organism>
<evidence type="ECO:0000313" key="2">
    <source>
        <dbReference type="Proteomes" id="UP000215199"/>
    </source>
</evidence>
<dbReference type="RefSeq" id="WP_093954101.1">
    <property type="nucleotide sequence ID" value="NZ_NMUL01000079.1"/>
</dbReference>
<dbReference type="EMBL" id="NMUL01000079">
    <property type="protein sequence ID" value="OXM59557.1"/>
    <property type="molecule type" value="Genomic_DNA"/>
</dbReference>
<proteinExistence type="predicted"/>
<gene>
    <name evidence="1" type="ORF">CF165_46990</name>
</gene>
<keyword evidence="2" id="KW-1185">Reference proteome</keyword>